<feature type="transmembrane region" description="Helical" evidence="1">
    <location>
        <begin position="120"/>
        <end position="145"/>
    </location>
</feature>
<feature type="transmembrane region" description="Helical" evidence="1">
    <location>
        <begin position="220"/>
        <end position="246"/>
    </location>
</feature>
<dbReference type="AlphaFoldDB" id="A0A8J3A9H1"/>
<reference evidence="2" key="1">
    <citation type="journal article" date="2014" name="Int. J. Syst. Evol. Microbiol.">
        <title>Complete genome sequence of Corynebacterium casei LMG S-19264T (=DSM 44701T), isolated from a smear-ripened cheese.</title>
        <authorList>
            <consortium name="US DOE Joint Genome Institute (JGI-PGF)"/>
            <person name="Walter F."/>
            <person name="Albersmeier A."/>
            <person name="Kalinowski J."/>
            <person name="Ruckert C."/>
        </authorList>
    </citation>
    <scope>NUCLEOTIDE SEQUENCE</scope>
    <source>
        <strain evidence="2">CGMCC 1.14984</strain>
    </source>
</reference>
<sequence length="256" mass="28534">MNTGEGLMADKIKEDGRNALSMDAIAEDLFGLNIRGLRSIFVLWVHPKRYFAAARTPDWGNRYTPSIRLWLTFFALFSALKIWWIGGNEGMIGAYANGFAQSGMPLPEGMTYEDIGKETVLWVFGLWPILQIISMVLLSLVYPFWGERTTMALRQRYFFAVIVPSASLMPVVLTIMLFVPGNMLNLYGMALAVVSLFVAFQTGYRGGFEKVSGFQKAWRVGLLAVIVVVLNILTNIIIQIVGILVISQKYGYGPVG</sequence>
<reference evidence="2" key="2">
    <citation type="submission" date="2020-09" db="EMBL/GenBank/DDBJ databases">
        <authorList>
            <person name="Sun Q."/>
            <person name="Zhou Y."/>
        </authorList>
    </citation>
    <scope>NUCLEOTIDE SEQUENCE</scope>
    <source>
        <strain evidence="2">CGMCC 1.14984</strain>
    </source>
</reference>
<keyword evidence="1" id="KW-1133">Transmembrane helix</keyword>
<gene>
    <name evidence="2" type="ORF">GCM10011355_31850</name>
</gene>
<dbReference type="EMBL" id="BMGZ01000004">
    <property type="protein sequence ID" value="GGI01370.1"/>
    <property type="molecule type" value="Genomic_DNA"/>
</dbReference>
<evidence type="ECO:0008006" key="4">
    <source>
        <dbReference type="Google" id="ProtNLM"/>
    </source>
</evidence>
<comment type="caution">
    <text evidence="2">The sequence shown here is derived from an EMBL/GenBank/DDBJ whole genome shotgun (WGS) entry which is preliminary data.</text>
</comment>
<dbReference type="Proteomes" id="UP000621856">
    <property type="component" value="Unassembled WGS sequence"/>
</dbReference>
<name>A0A8J3A9H1_9PROT</name>
<feature type="transmembrane region" description="Helical" evidence="1">
    <location>
        <begin position="157"/>
        <end position="178"/>
    </location>
</feature>
<keyword evidence="1" id="KW-0472">Membrane</keyword>
<feature type="transmembrane region" description="Helical" evidence="1">
    <location>
        <begin position="184"/>
        <end position="200"/>
    </location>
</feature>
<evidence type="ECO:0000313" key="3">
    <source>
        <dbReference type="Proteomes" id="UP000621856"/>
    </source>
</evidence>
<organism evidence="2 3">
    <name type="scientific">Aquisalinus luteolus</name>
    <dbReference type="NCBI Taxonomy" id="1566827"/>
    <lineage>
        <taxon>Bacteria</taxon>
        <taxon>Pseudomonadati</taxon>
        <taxon>Pseudomonadota</taxon>
        <taxon>Alphaproteobacteria</taxon>
        <taxon>Parvularculales</taxon>
        <taxon>Parvularculaceae</taxon>
        <taxon>Aquisalinus</taxon>
    </lineage>
</organism>
<evidence type="ECO:0000256" key="1">
    <source>
        <dbReference type="SAM" id="Phobius"/>
    </source>
</evidence>
<proteinExistence type="predicted"/>
<feature type="transmembrane region" description="Helical" evidence="1">
    <location>
        <begin position="69"/>
        <end position="86"/>
    </location>
</feature>
<protein>
    <recommendedName>
        <fullName evidence="4">Yip1 domain-containing protein</fullName>
    </recommendedName>
</protein>
<accession>A0A8J3A9H1</accession>
<evidence type="ECO:0000313" key="2">
    <source>
        <dbReference type="EMBL" id="GGI01370.1"/>
    </source>
</evidence>
<keyword evidence="1" id="KW-0812">Transmembrane</keyword>